<feature type="domain" description="Restriction endonuclease type IV Mrr" evidence="2">
    <location>
        <begin position="175"/>
        <end position="282"/>
    </location>
</feature>
<organism evidence="3 4">
    <name type="scientific">Bifidobacterium adolescentis</name>
    <dbReference type="NCBI Taxonomy" id="1680"/>
    <lineage>
        <taxon>Bacteria</taxon>
        <taxon>Bacillati</taxon>
        <taxon>Actinomycetota</taxon>
        <taxon>Actinomycetes</taxon>
        <taxon>Bifidobacteriales</taxon>
        <taxon>Bifidobacteriaceae</taxon>
        <taxon>Bifidobacterium</taxon>
    </lineage>
</organism>
<accession>A0A2R4G393</accession>
<sequence length="320" mass="35638">MIESYLRFSEQAPAPYDDLLRLVPPALAVLAALLLVLAVDQILQLVLRIAFGRAYSVRVPFSVRVGVDLHPDDVGSFSMGYPQWRSAKKDGTRDRRTNDLHVIKNRTLILIDGWKLRGKNPFEAYGLVRDLRRNGQVVVPCQEERLKRSEAASQILRRRDSGSIDDIISAFEDRPTDFEGFCADMFRALGWAAETTPPTNDGGYDISMRGETGATAIVECKCYARNHHVGRPVVQKLHGANATVGAQEMMVVTTSSFTQGAVEYAAQTGVRLIDGPQLLSLCRRAWPSESSPLSFPTTATWLTDGDIMARIPTDLQRRYR</sequence>
<evidence type="ECO:0000313" key="4">
    <source>
        <dbReference type="Proteomes" id="UP000241454"/>
    </source>
</evidence>
<dbReference type="GO" id="GO:0015666">
    <property type="term" value="F:restriction endodeoxyribonuclease activity"/>
    <property type="evidence" value="ECO:0007669"/>
    <property type="project" value="TreeGrafter"/>
</dbReference>
<dbReference type="PANTHER" id="PTHR30015:SF7">
    <property type="entry name" value="TYPE IV METHYL-DIRECTED RESTRICTION ENZYME ECOKMRR"/>
    <property type="match status" value="1"/>
</dbReference>
<dbReference type="SUPFAM" id="SSF52980">
    <property type="entry name" value="Restriction endonuclease-like"/>
    <property type="match status" value="1"/>
</dbReference>
<name>A0A2R4G393_BIFAD</name>
<dbReference type="EMBL" id="CP028341">
    <property type="protein sequence ID" value="AVT45319.1"/>
    <property type="molecule type" value="Genomic_DNA"/>
</dbReference>
<dbReference type="Proteomes" id="UP000241454">
    <property type="component" value="Chromosome"/>
</dbReference>
<dbReference type="Gene3D" id="3.40.1350.10">
    <property type="match status" value="1"/>
</dbReference>
<keyword evidence="1" id="KW-1133">Transmembrane helix</keyword>
<dbReference type="InterPro" id="IPR007560">
    <property type="entry name" value="Restrct_endonuc_IV_Mrr"/>
</dbReference>
<dbReference type="InterPro" id="IPR011856">
    <property type="entry name" value="tRNA_endonuc-like_dom_sf"/>
</dbReference>
<dbReference type="RefSeq" id="WP_107646210.1">
    <property type="nucleotide sequence ID" value="NZ_CP028341.1"/>
</dbReference>
<gene>
    <name evidence="3" type="ORF">C8077_04935</name>
</gene>
<dbReference type="PANTHER" id="PTHR30015">
    <property type="entry name" value="MRR RESTRICTION SYSTEM PROTEIN"/>
    <property type="match status" value="1"/>
</dbReference>
<dbReference type="InterPro" id="IPR011335">
    <property type="entry name" value="Restrct_endonuc-II-like"/>
</dbReference>
<dbReference type="GO" id="GO:0003677">
    <property type="term" value="F:DNA binding"/>
    <property type="evidence" value="ECO:0007669"/>
    <property type="project" value="InterPro"/>
</dbReference>
<dbReference type="AlphaFoldDB" id="A0A2R4G393"/>
<evidence type="ECO:0000313" key="3">
    <source>
        <dbReference type="EMBL" id="AVT45319.1"/>
    </source>
</evidence>
<reference evidence="3 4" key="1">
    <citation type="submission" date="2018-03" db="EMBL/GenBank/DDBJ databases">
        <authorList>
            <person name="Keele B.F."/>
        </authorList>
    </citation>
    <scope>NUCLEOTIDE SEQUENCE [LARGE SCALE GENOMIC DNA]</scope>
    <source>
        <strain evidence="3 4">1-11</strain>
    </source>
</reference>
<evidence type="ECO:0000256" key="1">
    <source>
        <dbReference type="SAM" id="Phobius"/>
    </source>
</evidence>
<dbReference type="InterPro" id="IPR052906">
    <property type="entry name" value="Type_IV_Methyl-Rstrct_Enzyme"/>
</dbReference>
<feature type="transmembrane region" description="Helical" evidence="1">
    <location>
        <begin position="26"/>
        <end position="51"/>
    </location>
</feature>
<keyword evidence="1" id="KW-0812">Transmembrane</keyword>
<proteinExistence type="predicted"/>
<dbReference type="GO" id="GO:0009307">
    <property type="term" value="P:DNA restriction-modification system"/>
    <property type="evidence" value="ECO:0007669"/>
    <property type="project" value="InterPro"/>
</dbReference>
<protein>
    <recommendedName>
        <fullName evidence="2">Restriction endonuclease type IV Mrr domain-containing protein</fullName>
    </recommendedName>
</protein>
<evidence type="ECO:0000259" key="2">
    <source>
        <dbReference type="Pfam" id="PF04471"/>
    </source>
</evidence>
<keyword evidence="1" id="KW-0472">Membrane</keyword>
<dbReference type="Pfam" id="PF04471">
    <property type="entry name" value="Mrr_cat"/>
    <property type="match status" value="1"/>
</dbReference>